<organism evidence="1">
    <name type="scientific">viral metagenome</name>
    <dbReference type="NCBI Taxonomy" id="1070528"/>
    <lineage>
        <taxon>unclassified sequences</taxon>
        <taxon>metagenomes</taxon>
        <taxon>organismal metagenomes</taxon>
    </lineage>
</organism>
<dbReference type="EMBL" id="MT143622">
    <property type="protein sequence ID" value="QJA99006.1"/>
    <property type="molecule type" value="Genomic_DNA"/>
</dbReference>
<evidence type="ECO:0000313" key="2">
    <source>
        <dbReference type="EMBL" id="QJB03573.1"/>
    </source>
</evidence>
<dbReference type="AlphaFoldDB" id="A0A6M3LU44"/>
<evidence type="ECO:0000313" key="1">
    <source>
        <dbReference type="EMBL" id="QJA99006.1"/>
    </source>
</evidence>
<gene>
    <name evidence="1" type="ORF">MM171A01418_0016</name>
    <name evidence="2" type="ORF">MM171B00623_0010</name>
</gene>
<dbReference type="EMBL" id="MT143852">
    <property type="protein sequence ID" value="QJB03573.1"/>
    <property type="molecule type" value="Genomic_DNA"/>
</dbReference>
<reference evidence="1" key="1">
    <citation type="submission" date="2020-03" db="EMBL/GenBank/DDBJ databases">
        <title>The deep terrestrial virosphere.</title>
        <authorList>
            <person name="Holmfeldt K."/>
            <person name="Nilsson E."/>
            <person name="Simone D."/>
            <person name="Lopez-Fernandez M."/>
            <person name="Wu X."/>
            <person name="de Brujin I."/>
            <person name="Lundin D."/>
            <person name="Andersson A."/>
            <person name="Bertilsson S."/>
            <person name="Dopson M."/>
        </authorList>
    </citation>
    <scope>NUCLEOTIDE SEQUENCE</scope>
    <source>
        <strain evidence="1">MM171A01418</strain>
        <strain evidence="2">MM171B00623</strain>
    </source>
</reference>
<proteinExistence type="predicted"/>
<sequence length="84" mass="9898">MGWHVHHIDGKFNIWSTVVDDYILTEWVGAEMIEQVFVEKAVEEAKEVAKKNMEEARKGFCSVPLTPFKCTPEWCEEIRRENRD</sequence>
<name>A0A6M3LU44_9ZZZZ</name>
<protein>
    <submittedName>
        <fullName evidence="1">Uncharacterized protein</fullName>
    </submittedName>
</protein>
<accession>A0A6M3LU44</accession>